<evidence type="ECO:0000313" key="1">
    <source>
        <dbReference type="EMBL" id="KAH0558285.1"/>
    </source>
</evidence>
<keyword evidence="2" id="KW-1185">Reference proteome</keyword>
<accession>A0AAV7IS45</accession>
<organism evidence="1 2">
    <name type="scientific">Cotesia glomerata</name>
    <name type="common">Lepidopteran parasitic wasp</name>
    <name type="synonym">Apanteles glomeratus</name>
    <dbReference type="NCBI Taxonomy" id="32391"/>
    <lineage>
        <taxon>Eukaryota</taxon>
        <taxon>Metazoa</taxon>
        <taxon>Ecdysozoa</taxon>
        <taxon>Arthropoda</taxon>
        <taxon>Hexapoda</taxon>
        <taxon>Insecta</taxon>
        <taxon>Pterygota</taxon>
        <taxon>Neoptera</taxon>
        <taxon>Endopterygota</taxon>
        <taxon>Hymenoptera</taxon>
        <taxon>Apocrita</taxon>
        <taxon>Ichneumonoidea</taxon>
        <taxon>Braconidae</taxon>
        <taxon>Microgastrinae</taxon>
        <taxon>Cotesia</taxon>
    </lineage>
</organism>
<name>A0AAV7IS45_COTGL</name>
<dbReference type="Proteomes" id="UP000826195">
    <property type="component" value="Unassembled WGS sequence"/>
</dbReference>
<protein>
    <submittedName>
        <fullName evidence="1">Uncharacterized protein</fullName>
    </submittedName>
</protein>
<comment type="caution">
    <text evidence="1">The sequence shown here is derived from an EMBL/GenBank/DDBJ whole genome shotgun (WGS) entry which is preliminary data.</text>
</comment>
<proteinExistence type="predicted"/>
<dbReference type="EMBL" id="JAHXZJ010000747">
    <property type="protein sequence ID" value="KAH0558285.1"/>
    <property type="molecule type" value="Genomic_DNA"/>
</dbReference>
<dbReference type="AlphaFoldDB" id="A0AAV7IS45"/>
<reference evidence="1 2" key="1">
    <citation type="journal article" date="2021" name="J. Hered.">
        <title>A chromosome-level genome assembly of the parasitoid wasp, Cotesia glomerata (Hymenoptera: Braconidae).</title>
        <authorList>
            <person name="Pinto B.J."/>
            <person name="Weis J.J."/>
            <person name="Gamble T."/>
            <person name="Ode P.J."/>
            <person name="Paul R."/>
            <person name="Zaspel J.M."/>
        </authorList>
    </citation>
    <scope>NUCLEOTIDE SEQUENCE [LARGE SCALE GENOMIC DNA]</scope>
    <source>
        <strain evidence="1">CgM1</strain>
    </source>
</reference>
<evidence type="ECO:0000313" key="2">
    <source>
        <dbReference type="Proteomes" id="UP000826195"/>
    </source>
</evidence>
<sequence length="69" mass="7889">MFTKKTEIEELKNNSLGVDVDRVIDSKSVKLKVPRKEEVNGLFVFAGRHPIAEKRLPPAILSLLLFHYI</sequence>
<gene>
    <name evidence="1" type="ORF">KQX54_015444</name>
</gene>